<protein>
    <submittedName>
        <fullName evidence="4">G4138 protein</fullName>
    </submittedName>
</protein>
<dbReference type="PANTHER" id="PTHR44272:SF3">
    <property type="entry name" value="J DOMAIN-CONTAINING PROTEIN"/>
    <property type="match status" value="1"/>
</dbReference>
<keyword evidence="5" id="KW-1185">Reference proteome</keyword>
<dbReference type="InterPro" id="IPR052812">
    <property type="entry name" value="Plant_DnaJ_domain"/>
</dbReference>
<dbReference type="EMBL" id="CAXHTA020000005">
    <property type="protein sequence ID" value="CAL5221875.1"/>
    <property type="molecule type" value="Genomic_DNA"/>
</dbReference>
<dbReference type="InterPro" id="IPR036869">
    <property type="entry name" value="J_dom_sf"/>
</dbReference>
<dbReference type="InterPro" id="IPR001623">
    <property type="entry name" value="DnaJ_domain"/>
</dbReference>
<dbReference type="SUPFAM" id="SSF46565">
    <property type="entry name" value="Chaperone J-domain"/>
    <property type="match status" value="1"/>
</dbReference>
<dbReference type="Pfam" id="PF00226">
    <property type="entry name" value="DnaJ"/>
    <property type="match status" value="1"/>
</dbReference>
<name>A0ABP1FPK0_9CHLO</name>
<accession>A0ABP1FPK0</accession>
<sequence length="400" mass="44295">MAQTGPVDDVMLRDPYEVLGVDKGATPQEIKSAYRKLALAYHPDKNQGAQAEAAAEKFRELSTAYGILSDEDKRRRYDKEGFGGLEKKDLEVEIDLSSLGIFTTAVAAVFSKLGVPIKTTVAPMVLEAASAGNFNARPLRFGQALSDRVDKSGCHYYTLELQQTHIDGGFVIGTHSAAGSKFKLLMFVRTADSPGGQWELVLQEDSMKVKKNMQIAGLYFLHCNTYHIAPKPTQLEIAEYPENALFRRLESMQPREKPLQLEPGQILLAVYGDNWFKRVSYTVEAVIPDESPSSSSQAHVEQLQKVESELLSTKEELRVFEKHYKEAQARYVEAAEKFGSMRDKVDSLLGTREDAYLGLLDVPDIGKPGESPAAVSEQPTGPDEQAPAKPRGVLGSLWRR</sequence>
<dbReference type="PRINTS" id="PR00625">
    <property type="entry name" value="JDOMAIN"/>
</dbReference>
<evidence type="ECO:0000313" key="5">
    <source>
        <dbReference type="Proteomes" id="UP001497392"/>
    </source>
</evidence>
<feature type="coiled-coil region" evidence="1">
    <location>
        <begin position="303"/>
        <end position="337"/>
    </location>
</feature>
<gene>
    <name evidence="4" type="primary">g4138</name>
    <name evidence="4" type="ORF">VP750_LOCUS3534</name>
</gene>
<feature type="region of interest" description="Disordered" evidence="2">
    <location>
        <begin position="361"/>
        <end position="400"/>
    </location>
</feature>
<feature type="domain" description="J" evidence="3">
    <location>
        <begin position="14"/>
        <end position="81"/>
    </location>
</feature>
<proteinExistence type="predicted"/>
<dbReference type="SMART" id="SM00271">
    <property type="entry name" value="DnaJ"/>
    <property type="match status" value="1"/>
</dbReference>
<evidence type="ECO:0000259" key="3">
    <source>
        <dbReference type="PROSITE" id="PS50076"/>
    </source>
</evidence>
<reference evidence="4 5" key="1">
    <citation type="submission" date="2024-06" db="EMBL/GenBank/DDBJ databases">
        <authorList>
            <person name="Kraege A."/>
            <person name="Thomma B."/>
        </authorList>
    </citation>
    <scope>NUCLEOTIDE SEQUENCE [LARGE SCALE GENOMIC DNA]</scope>
</reference>
<evidence type="ECO:0000313" key="4">
    <source>
        <dbReference type="EMBL" id="CAL5221875.1"/>
    </source>
</evidence>
<dbReference type="CDD" id="cd06257">
    <property type="entry name" value="DnaJ"/>
    <property type="match status" value="1"/>
</dbReference>
<evidence type="ECO:0000256" key="1">
    <source>
        <dbReference type="SAM" id="Coils"/>
    </source>
</evidence>
<comment type="caution">
    <text evidence="4">The sequence shown here is derived from an EMBL/GenBank/DDBJ whole genome shotgun (WGS) entry which is preliminary data.</text>
</comment>
<dbReference type="PROSITE" id="PS50076">
    <property type="entry name" value="DNAJ_2"/>
    <property type="match status" value="1"/>
</dbReference>
<dbReference type="Gene3D" id="1.10.287.110">
    <property type="entry name" value="DnaJ domain"/>
    <property type="match status" value="1"/>
</dbReference>
<organism evidence="4 5">
    <name type="scientific">Coccomyxa viridis</name>
    <dbReference type="NCBI Taxonomy" id="1274662"/>
    <lineage>
        <taxon>Eukaryota</taxon>
        <taxon>Viridiplantae</taxon>
        <taxon>Chlorophyta</taxon>
        <taxon>core chlorophytes</taxon>
        <taxon>Trebouxiophyceae</taxon>
        <taxon>Trebouxiophyceae incertae sedis</taxon>
        <taxon>Coccomyxaceae</taxon>
        <taxon>Coccomyxa</taxon>
    </lineage>
</organism>
<dbReference type="PANTHER" id="PTHR44272">
    <property type="entry name" value="DNAJ DOMAIN (PROKARYOTIC HEAT SHOCK PROTEIN)"/>
    <property type="match status" value="1"/>
</dbReference>
<dbReference type="Proteomes" id="UP001497392">
    <property type="component" value="Unassembled WGS sequence"/>
</dbReference>
<keyword evidence="1" id="KW-0175">Coiled coil</keyword>
<evidence type="ECO:0000256" key="2">
    <source>
        <dbReference type="SAM" id="MobiDB-lite"/>
    </source>
</evidence>